<dbReference type="GO" id="GO:0004674">
    <property type="term" value="F:protein serine/threonine kinase activity"/>
    <property type="evidence" value="ECO:0007669"/>
    <property type="project" value="TreeGrafter"/>
</dbReference>
<proteinExistence type="inferred from homology"/>
<name>A0A0C2JB08_THEKT</name>
<evidence type="ECO:0000259" key="6">
    <source>
        <dbReference type="PROSITE" id="PS50011"/>
    </source>
</evidence>
<dbReference type="OrthoDB" id="6513151at2759"/>
<keyword evidence="7" id="KW-0418">Kinase</keyword>
<comment type="similarity">
    <text evidence="1">Belongs to the protein kinase superfamily. STE Ser/Thr protein kinase family. STE20 subfamily.</text>
</comment>
<dbReference type="SUPFAM" id="SSF56112">
    <property type="entry name" value="Protein kinase-like (PK-like)"/>
    <property type="match status" value="1"/>
</dbReference>
<dbReference type="SUPFAM" id="SSF58113">
    <property type="entry name" value="Apolipoprotein A-I"/>
    <property type="match status" value="1"/>
</dbReference>
<dbReference type="PROSITE" id="PS00108">
    <property type="entry name" value="PROTEIN_KINASE_ST"/>
    <property type="match status" value="1"/>
</dbReference>
<keyword evidence="7" id="KW-0808">Transferase</keyword>
<dbReference type="PANTHER" id="PTHR48012:SF2">
    <property type="entry name" value="STERILE20-LIKE KINASE, ISOFORM B"/>
    <property type="match status" value="1"/>
</dbReference>
<dbReference type="InterPro" id="IPR050629">
    <property type="entry name" value="STE20/SPS1-PAK"/>
</dbReference>
<sequence>MELEPLDELPATLVLYQCLQGLDYLHRSKYMHRDIKAGNIMLTDKGVCKIADFGTAALLNEPYGTARTFIGSLYWMAPEVILTETKPIEYDCKSDVYGVGITAIELVEGEPPNFDILLTQIAIHRLKYESPNLKDSKKWSQNYINFVKQTLTKHPLMRPTCKDCLEMDLFKNVDVNSREPLIELHNIWQNRESAEITELEAEDVKTDISDMDTNVPPPSELTIDSSSKNNRKIQTKTIRYQMNGVTKEKILTTTKSSDTKKDSKIEELREKILKQKREIRAEEIRELKRMETQHKNQLEELFTRQKSELRVNNKIIQAYMEKYKSENDSQQKCIIKEIDKKQTALKAEIDAYIKQCKKTLEKDRKKVNSMMKKKTENNLKNRVQSCVLSVGQFVEKQNKIVSEQYECLINKKYNRLFGMLAIFIRITDQYH</sequence>
<evidence type="ECO:0000256" key="1">
    <source>
        <dbReference type="ARBA" id="ARBA00008874"/>
    </source>
</evidence>
<dbReference type="AlphaFoldDB" id="A0A0C2JB08"/>
<dbReference type="Pfam" id="PF00069">
    <property type="entry name" value="Pkinase"/>
    <property type="match status" value="1"/>
</dbReference>
<feature type="region of interest" description="Disordered" evidence="5">
    <location>
        <begin position="208"/>
        <end position="227"/>
    </location>
</feature>
<evidence type="ECO:0000313" key="7">
    <source>
        <dbReference type="EMBL" id="KII75044.1"/>
    </source>
</evidence>
<evidence type="ECO:0000256" key="2">
    <source>
        <dbReference type="ARBA" id="ARBA00022741"/>
    </source>
</evidence>
<keyword evidence="8" id="KW-1185">Reference proteome</keyword>
<organism evidence="7 8">
    <name type="scientific">Thelohanellus kitauei</name>
    <name type="common">Myxosporean</name>
    <dbReference type="NCBI Taxonomy" id="669202"/>
    <lineage>
        <taxon>Eukaryota</taxon>
        <taxon>Metazoa</taxon>
        <taxon>Cnidaria</taxon>
        <taxon>Myxozoa</taxon>
        <taxon>Myxosporea</taxon>
        <taxon>Bivalvulida</taxon>
        <taxon>Platysporina</taxon>
        <taxon>Myxobolidae</taxon>
        <taxon>Thelohanellus</taxon>
    </lineage>
</organism>
<feature type="coiled-coil region" evidence="4">
    <location>
        <begin position="335"/>
        <end position="377"/>
    </location>
</feature>
<dbReference type="InterPro" id="IPR000719">
    <property type="entry name" value="Prot_kinase_dom"/>
</dbReference>
<dbReference type="InterPro" id="IPR011009">
    <property type="entry name" value="Kinase-like_dom_sf"/>
</dbReference>
<reference evidence="7 8" key="1">
    <citation type="journal article" date="2014" name="Genome Biol. Evol.">
        <title>The genome of the myxosporean Thelohanellus kitauei shows adaptations to nutrient acquisition within its fish host.</title>
        <authorList>
            <person name="Yang Y."/>
            <person name="Xiong J."/>
            <person name="Zhou Z."/>
            <person name="Huo F."/>
            <person name="Miao W."/>
            <person name="Ran C."/>
            <person name="Liu Y."/>
            <person name="Zhang J."/>
            <person name="Feng J."/>
            <person name="Wang M."/>
            <person name="Wang M."/>
            <person name="Wang L."/>
            <person name="Yao B."/>
        </authorList>
    </citation>
    <scope>NUCLEOTIDE SEQUENCE [LARGE SCALE GENOMIC DNA]</scope>
    <source>
        <strain evidence="7">Wuqing</strain>
    </source>
</reference>
<accession>A0A0C2JB08</accession>
<comment type="caution">
    <text evidence="7">The sequence shown here is derived from an EMBL/GenBank/DDBJ whole genome shotgun (WGS) entry which is preliminary data.</text>
</comment>
<evidence type="ECO:0000256" key="5">
    <source>
        <dbReference type="SAM" id="MobiDB-lite"/>
    </source>
</evidence>
<evidence type="ECO:0000256" key="4">
    <source>
        <dbReference type="SAM" id="Coils"/>
    </source>
</evidence>
<dbReference type="PANTHER" id="PTHR48012">
    <property type="entry name" value="STERILE20-LIKE KINASE, ISOFORM B-RELATED"/>
    <property type="match status" value="1"/>
</dbReference>
<keyword evidence="3" id="KW-0067">ATP-binding</keyword>
<dbReference type="SMART" id="SM00220">
    <property type="entry name" value="S_TKc"/>
    <property type="match status" value="1"/>
</dbReference>
<gene>
    <name evidence="7" type="ORF">RF11_14096</name>
</gene>
<dbReference type="GO" id="GO:0005737">
    <property type="term" value="C:cytoplasm"/>
    <property type="evidence" value="ECO:0007669"/>
    <property type="project" value="TreeGrafter"/>
</dbReference>
<dbReference type="InterPro" id="IPR008271">
    <property type="entry name" value="Ser/Thr_kinase_AS"/>
</dbReference>
<feature type="domain" description="Protein kinase" evidence="6">
    <location>
        <begin position="1"/>
        <end position="170"/>
    </location>
</feature>
<dbReference type="GO" id="GO:0005524">
    <property type="term" value="F:ATP binding"/>
    <property type="evidence" value="ECO:0007669"/>
    <property type="project" value="UniProtKB-KW"/>
</dbReference>
<evidence type="ECO:0000313" key="8">
    <source>
        <dbReference type="Proteomes" id="UP000031668"/>
    </source>
</evidence>
<dbReference type="Proteomes" id="UP000031668">
    <property type="component" value="Unassembled WGS sequence"/>
</dbReference>
<dbReference type="PROSITE" id="PS50011">
    <property type="entry name" value="PROTEIN_KINASE_DOM"/>
    <property type="match status" value="1"/>
</dbReference>
<evidence type="ECO:0000256" key="3">
    <source>
        <dbReference type="ARBA" id="ARBA00022840"/>
    </source>
</evidence>
<dbReference type="EMBL" id="JWZT01000059">
    <property type="protein sequence ID" value="KII75044.1"/>
    <property type="molecule type" value="Genomic_DNA"/>
</dbReference>
<feature type="coiled-coil region" evidence="4">
    <location>
        <begin position="265"/>
        <end position="304"/>
    </location>
</feature>
<protein>
    <submittedName>
        <fullName evidence="7">Serine/threonine-protein kinase dst1</fullName>
    </submittedName>
</protein>
<keyword evidence="4" id="KW-0175">Coiled coil</keyword>
<keyword evidence="2" id="KW-0547">Nucleotide-binding</keyword>
<dbReference type="Gene3D" id="1.10.510.10">
    <property type="entry name" value="Transferase(Phosphotransferase) domain 1"/>
    <property type="match status" value="1"/>
</dbReference>